<dbReference type="InterPro" id="IPR033413">
    <property type="entry name" value="DUF5117"/>
</dbReference>
<evidence type="ECO:0000313" key="6">
    <source>
        <dbReference type="Proteomes" id="UP000199041"/>
    </source>
</evidence>
<accession>A0A1H3ZY38</accession>
<feature type="domain" description="DUF5118" evidence="4">
    <location>
        <begin position="50"/>
        <end position="98"/>
    </location>
</feature>
<organism evidence="5 6">
    <name type="scientific">Arachidicoccus rhizosphaerae</name>
    <dbReference type="NCBI Taxonomy" id="551991"/>
    <lineage>
        <taxon>Bacteria</taxon>
        <taxon>Pseudomonadati</taxon>
        <taxon>Bacteroidota</taxon>
        <taxon>Chitinophagia</taxon>
        <taxon>Chitinophagales</taxon>
        <taxon>Chitinophagaceae</taxon>
        <taxon>Arachidicoccus</taxon>
    </lineage>
</organism>
<dbReference type="Pfam" id="PF16313">
    <property type="entry name" value="DUF4953"/>
    <property type="match status" value="1"/>
</dbReference>
<protein>
    <recommendedName>
        <fullName evidence="7">Zinc-dependent metalloprotease</fullName>
    </recommendedName>
</protein>
<evidence type="ECO:0000313" key="5">
    <source>
        <dbReference type="EMBL" id="SEA28580.1"/>
    </source>
</evidence>
<dbReference type="EMBL" id="FNQY01000012">
    <property type="protein sequence ID" value="SEA28580.1"/>
    <property type="molecule type" value="Genomic_DNA"/>
</dbReference>
<dbReference type="STRING" id="551991.SAMN05192529_112106"/>
<dbReference type="InterPro" id="IPR033428">
    <property type="entry name" value="DUF5118"/>
</dbReference>
<evidence type="ECO:0000256" key="1">
    <source>
        <dbReference type="SAM" id="MobiDB-lite"/>
    </source>
</evidence>
<evidence type="ECO:0008006" key="7">
    <source>
        <dbReference type="Google" id="ProtNLM"/>
    </source>
</evidence>
<evidence type="ECO:0000259" key="2">
    <source>
        <dbReference type="Pfam" id="PF16313"/>
    </source>
</evidence>
<keyword evidence="6" id="KW-1185">Reference proteome</keyword>
<dbReference type="Gene3D" id="3.40.390.10">
    <property type="entry name" value="Collagenase (Catalytic Domain)"/>
    <property type="match status" value="1"/>
</dbReference>
<dbReference type="InterPro" id="IPR032534">
    <property type="entry name" value="EcxA_zinc-bd"/>
</dbReference>
<feature type="domain" description="EcxA zinc-binding" evidence="2">
    <location>
        <begin position="442"/>
        <end position="751"/>
    </location>
</feature>
<feature type="domain" description="DUF5117" evidence="3">
    <location>
        <begin position="108"/>
        <end position="309"/>
    </location>
</feature>
<evidence type="ECO:0000259" key="4">
    <source>
        <dbReference type="Pfam" id="PF17162"/>
    </source>
</evidence>
<dbReference type="PANTHER" id="PTHR38478:SF1">
    <property type="entry name" value="ZINC DEPENDENT METALLOPROTEASE DOMAIN LIPOPROTEIN"/>
    <property type="match status" value="1"/>
</dbReference>
<dbReference type="InterPro" id="IPR034032">
    <property type="entry name" value="Zn_MMP-like_bac"/>
</dbReference>
<dbReference type="GO" id="GO:0008237">
    <property type="term" value="F:metallopeptidase activity"/>
    <property type="evidence" value="ECO:0007669"/>
    <property type="project" value="InterPro"/>
</dbReference>
<dbReference type="Pfam" id="PF17148">
    <property type="entry name" value="DUF5117"/>
    <property type="match status" value="1"/>
</dbReference>
<feature type="region of interest" description="Disordered" evidence="1">
    <location>
        <begin position="19"/>
        <end position="52"/>
    </location>
</feature>
<sequence length="844" mass="95415">MLAGLVLFSAFSFAQKPDSLPKSPIDSVATVKKDSTHKPEPRKPEKPDPIKPYKEVINDSAISKTGLFTVHKVDDKWYFEIPDSLFNRDILVVTRFDKVPGGAGIYAGEIVNQQMVRFVKGPDKNIYLQLKMTIAQADSTNAIYRAVLNSNADPYLASFPIKAYGPHHSVVVEVENLFLDDNPALSFRSSTRKSLSIGGLMKDRSYIQSIHTYPINTEIKTVKTYVSQPAPPQPGQPFNRSRSFDAASDVGLITVGFNHSFLLLPKTPMQPRLFDPRVGYFADGFTRYGDDQQRVKDERFIVRWNLQPRPEDYQKWKSGQLVTPANQIVYYIDPATPKKWRPYLIAGVNDWAKAFEKAGFKDAIVAKPWPENDTTMSMEDARYSVIRYFASDIENAYGPNVHDPRSGQILESHIGWYHNVMKLVHDWYMIQAGPIDKRARKMVYDDELMGDLIRFVSSHEIGHTLGLRHNFGSSSTVPVELLRNKKWVEAHGHTPSIMDYARFNYVAQPEDNIGPKGIYPRIGEYDDWAIRWGYSYSGATSPKEDQKITNKWIVENLSKNPRLWFGTETDPYDPRSQSECLGDDNVLASEYGIKNLKVVLKNLPEWTYEEGNLYENLDEMYNQVIGQFNRYMGHVLKNVGGIESTPKSIEQQGDVYSPTPTAMQQKAVAFLNDQLFTTPTWLLDTAVLDKISTPATEETLYRLQKGILGSLISATRLQRLSFCSERYGRDNTYQPEALLSSVEGNLFKELSGNQVISFSRRALQKAYVDGLIQDLSPDKSAVNDQLQAILGGAYAESDVPSLVRGHLIALQSKLAAAAGSYQDPMSKYHLQDLLFRVNKALDMK</sequence>
<dbReference type="Pfam" id="PF17162">
    <property type="entry name" value="DUF5118"/>
    <property type="match status" value="1"/>
</dbReference>
<gene>
    <name evidence="5" type="ORF">SAMN05192529_112106</name>
</gene>
<dbReference type="CDD" id="cd04276">
    <property type="entry name" value="ZnMc_MMP_like_2"/>
    <property type="match status" value="1"/>
</dbReference>
<proteinExistence type="predicted"/>
<reference evidence="5 6" key="1">
    <citation type="submission" date="2016-10" db="EMBL/GenBank/DDBJ databases">
        <authorList>
            <person name="de Groot N.N."/>
        </authorList>
    </citation>
    <scope>NUCLEOTIDE SEQUENCE [LARGE SCALE GENOMIC DNA]</scope>
    <source>
        <strain evidence="5 6">Vu-144</strain>
    </source>
</reference>
<evidence type="ECO:0000259" key="3">
    <source>
        <dbReference type="Pfam" id="PF17148"/>
    </source>
</evidence>
<feature type="compositionally biased region" description="Basic and acidic residues" evidence="1">
    <location>
        <begin position="31"/>
        <end position="52"/>
    </location>
</feature>
<dbReference type="Proteomes" id="UP000199041">
    <property type="component" value="Unassembled WGS sequence"/>
</dbReference>
<dbReference type="PANTHER" id="PTHR38478">
    <property type="entry name" value="PEPTIDASE M1A AND M12B"/>
    <property type="match status" value="1"/>
</dbReference>
<dbReference type="AlphaFoldDB" id="A0A1H3ZY38"/>
<dbReference type="SUPFAM" id="SSF55486">
    <property type="entry name" value="Metalloproteases ('zincins'), catalytic domain"/>
    <property type="match status" value="1"/>
</dbReference>
<dbReference type="InterPro" id="IPR024079">
    <property type="entry name" value="MetalloPept_cat_dom_sf"/>
</dbReference>
<name>A0A1H3ZY38_9BACT</name>